<dbReference type="Gene3D" id="1.10.760.10">
    <property type="entry name" value="Cytochrome c-like domain"/>
    <property type="match status" value="1"/>
</dbReference>
<reference evidence="10" key="1">
    <citation type="submission" date="2020-10" db="EMBL/GenBank/DDBJ databases">
        <title>Microbiome of the Black Sea water column analyzed by genome centric metagenomics.</title>
        <authorList>
            <person name="Cabello-Yeves P.J."/>
            <person name="Callieri C."/>
            <person name="Picazo A."/>
            <person name="Mehrshad M."/>
            <person name="Haro-Moreno J.M."/>
            <person name="Roda-Garcia J."/>
            <person name="Dzembekova N."/>
            <person name="Slabakova V."/>
            <person name="Slabakova N."/>
            <person name="Moncheva S."/>
            <person name="Rodriguez-Valera F."/>
        </authorList>
    </citation>
    <scope>NUCLEOTIDE SEQUENCE</scope>
    <source>
        <strain evidence="10">BS307-5m-G50</strain>
    </source>
</reference>
<dbReference type="InterPro" id="IPR002326">
    <property type="entry name" value="Cyt_c1"/>
</dbReference>
<keyword evidence="4 8" id="KW-0479">Metal-binding</keyword>
<dbReference type="PANTHER" id="PTHR10266:SF3">
    <property type="entry name" value="CYTOCHROME C1, HEME PROTEIN, MITOCHONDRIAL"/>
    <property type="match status" value="1"/>
</dbReference>
<dbReference type="AlphaFoldDB" id="A0A937IFL7"/>
<keyword evidence="3 9" id="KW-0812">Transmembrane</keyword>
<dbReference type="PANTHER" id="PTHR10266">
    <property type="entry name" value="CYTOCHROME C1"/>
    <property type="match status" value="1"/>
</dbReference>
<gene>
    <name evidence="10" type="ORF">ISQ64_00635</name>
</gene>
<sequence>MNIRSLKFLDNKFKQYFFLLGIVFFVNNIDSAEGGPCKDYGDCDEFKYSLNDMASLQRGASTFLNYCYGCHSLQYSRWGRVATDLQIPEEIFFENLVFDKTIKPGDLMIGSMPKEKSAEWFGVAPPDLTLISRVRGDDWIYSYLRAYYEDSSKQYGVNNLVYPGTAMPNVLAALQGAQKLVCKDVPVIAKNGGEKRDDYGNTITKQKCGYLEVDEGSGELSKEQFDKLIYDLTNFLVYVGEPAKATRERMGWYVIFYFLIFTALSALLYREYHKDYYK</sequence>
<keyword evidence="2 8" id="KW-0349">Heme</keyword>
<evidence type="ECO:0000256" key="3">
    <source>
        <dbReference type="ARBA" id="ARBA00022692"/>
    </source>
</evidence>
<evidence type="ECO:0000313" key="11">
    <source>
        <dbReference type="Proteomes" id="UP000711391"/>
    </source>
</evidence>
<dbReference type="EMBL" id="JADHQD010000002">
    <property type="protein sequence ID" value="MBL6817892.1"/>
    <property type="molecule type" value="Genomic_DNA"/>
</dbReference>
<name>A0A937IFL7_9GAMM</name>
<evidence type="ECO:0000256" key="8">
    <source>
        <dbReference type="PIRSR" id="PIRSR602326-1"/>
    </source>
</evidence>
<evidence type="ECO:0000256" key="2">
    <source>
        <dbReference type="ARBA" id="ARBA00022617"/>
    </source>
</evidence>
<accession>A0A937IFL7</accession>
<dbReference type="GO" id="GO:0020037">
    <property type="term" value="F:heme binding"/>
    <property type="evidence" value="ECO:0007669"/>
    <property type="project" value="InterPro"/>
</dbReference>
<evidence type="ECO:0000256" key="4">
    <source>
        <dbReference type="ARBA" id="ARBA00022723"/>
    </source>
</evidence>
<dbReference type="GO" id="GO:0016020">
    <property type="term" value="C:membrane"/>
    <property type="evidence" value="ECO:0007669"/>
    <property type="project" value="UniProtKB-SubCell"/>
</dbReference>
<dbReference type="InterPro" id="IPR036909">
    <property type="entry name" value="Cyt_c-like_dom_sf"/>
</dbReference>
<evidence type="ECO:0000256" key="9">
    <source>
        <dbReference type="SAM" id="Phobius"/>
    </source>
</evidence>
<protein>
    <submittedName>
        <fullName evidence="10">Cytochrome c1</fullName>
    </submittedName>
</protein>
<comment type="cofactor">
    <cofactor evidence="8">
        <name>heme c</name>
        <dbReference type="ChEBI" id="CHEBI:61717"/>
    </cofactor>
    <text evidence="8">Binds 1 heme c group covalently per subunit.</text>
</comment>
<keyword evidence="6 8" id="KW-0408">Iron</keyword>
<dbReference type="Proteomes" id="UP000711391">
    <property type="component" value="Unassembled WGS sequence"/>
</dbReference>
<dbReference type="GO" id="GO:0046872">
    <property type="term" value="F:metal ion binding"/>
    <property type="evidence" value="ECO:0007669"/>
    <property type="project" value="UniProtKB-KW"/>
</dbReference>
<keyword evidence="5 9" id="KW-1133">Transmembrane helix</keyword>
<comment type="subcellular location">
    <subcellularLocation>
        <location evidence="1">Membrane</location>
    </subcellularLocation>
</comment>
<dbReference type="Pfam" id="PF02167">
    <property type="entry name" value="Cytochrom_C1"/>
    <property type="match status" value="2"/>
</dbReference>
<evidence type="ECO:0000256" key="7">
    <source>
        <dbReference type="ARBA" id="ARBA00023136"/>
    </source>
</evidence>
<dbReference type="SUPFAM" id="SSF46626">
    <property type="entry name" value="Cytochrome c"/>
    <property type="match status" value="1"/>
</dbReference>
<evidence type="ECO:0000256" key="5">
    <source>
        <dbReference type="ARBA" id="ARBA00022989"/>
    </source>
</evidence>
<comment type="caution">
    <text evidence="10">The sequence shown here is derived from an EMBL/GenBank/DDBJ whole genome shotgun (WGS) entry which is preliminary data.</text>
</comment>
<dbReference type="GO" id="GO:0009055">
    <property type="term" value="F:electron transfer activity"/>
    <property type="evidence" value="ECO:0007669"/>
    <property type="project" value="InterPro"/>
</dbReference>
<feature type="binding site" description="covalent" evidence="8">
    <location>
        <position position="71"/>
    </location>
    <ligand>
        <name>heme c</name>
        <dbReference type="ChEBI" id="CHEBI:61717"/>
    </ligand>
</feature>
<keyword evidence="7 9" id="KW-0472">Membrane</keyword>
<feature type="binding site" description="covalent" evidence="8">
    <location>
        <position position="67"/>
    </location>
    <ligand>
        <name>heme c</name>
        <dbReference type="ChEBI" id="CHEBI:61717"/>
    </ligand>
</feature>
<evidence type="ECO:0000256" key="6">
    <source>
        <dbReference type="ARBA" id="ARBA00023004"/>
    </source>
</evidence>
<evidence type="ECO:0000313" key="10">
    <source>
        <dbReference type="EMBL" id="MBL6817892.1"/>
    </source>
</evidence>
<organism evidence="10 11">
    <name type="scientific">SAR86 cluster bacterium</name>
    <dbReference type="NCBI Taxonomy" id="2030880"/>
    <lineage>
        <taxon>Bacteria</taxon>
        <taxon>Pseudomonadati</taxon>
        <taxon>Pseudomonadota</taxon>
        <taxon>Gammaproteobacteria</taxon>
        <taxon>SAR86 cluster</taxon>
    </lineage>
</organism>
<feature type="binding site" description="covalent" evidence="8">
    <location>
        <position position="70"/>
    </location>
    <ligand>
        <name>heme c</name>
        <dbReference type="ChEBI" id="CHEBI:61717"/>
    </ligand>
</feature>
<evidence type="ECO:0000256" key="1">
    <source>
        <dbReference type="ARBA" id="ARBA00004370"/>
    </source>
</evidence>
<feature type="transmembrane region" description="Helical" evidence="9">
    <location>
        <begin position="250"/>
        <end position="269"/>
    </location>
</feature>
<proteinExistence type="predicted"/>